<dbReference type="Ensembl" id="ENSSMRT00000007829.1">
    <property type="protein sequence ID" value="ENSSMRP00000006677.1"/>
    <property type="gene ID" value="ENSSMRG00000005420.1"/>
</dbReference>
<dbReference type="InterPro" id="IPR052835">
    <property type="entry name" value="Nepro"/>
</dbReference>
<sequence length="491" mass="56014">MAAAGDSEAVWNRLDVPWPACSVTVAVAVQHASVKCFSAVLKRCRAVDSFLKNRALIAEQNLLHSIIYSFHRQMSQHKPYQSIKQVEQCLKRLNRMNLERLIEEFIHLGPVKSKSENSKESLVPSQPVVEVFLVKVLGACKLLLRLLECCCTSFLLTIKHLCLQEYILLNTLILALLSRLWILYRSMLKSLSSLYKSLFELLQEVSKIQPRPYIKGFSFPSEIHEFLGIPYVEVKKKMRKAFVMKKVGTGWMNRLFSVSNTVSQPQALSGTVPTRIRKKPRDNQDTVDIGKPVLIKRTNQDLVNALEFDVRALCRNSSSAQQKNSFRIKALASERTTASAPSKSLKLSHLQSFLPKFQEVCSFEELSNTLRKTILWCQNNKLKPEAFFLRMKLLKSRRLQHVEAKGCSLKRKLSCVKATLCKYLKLASSCWRPRQRLRKSGCIAKTVKRKQETSVFLKDSRAFSLAHWPTSAQHAATETDDIDDIFKVIGL</sequence>
<dbReference type="PANTHER" id="PTHR34761">
    <property type="entry name" value="NUCLEOLUS AND NEURAL PROGENITOR PROTEIN"/>
    <property type="match status" value="1"/>
</dbReference>
<evidence type="ECO:0000313" key="3">
    <source>
        <dbReference type="Proteomes" id="UP000694421"/>
    </source>
</evidence>
<evidence type="ECO:0000313" key="2">
    <source>
        <dbReference type="Ensembl" id="ENSSMRP00000006677.1"/>
    </source>
</evidence>
<proteinExistence type="predicted"/>
<dbReference type="Pfam" id="PF14780">
    <property type="entry name" value="NEPRO_N"/>
    <property type="match status" value="1"/>
</dbReference>
<protein>
    <submittedName>
        <fullName evidence="2">Nucleolus and neural progenitor protein</fullName>
    </submittedName>
</protein>
<dbReference type="InterPro" id="IPR027951">
    <property type="entry name" value="Nepro_N"/>
</dbReference>
<feature type="domain" description="Nucleolus and neural progenitor protein-like N-terminal" evidence="1">
    <location>
        <begin position="11"/>
        <end position="199"/>
    </location>
</feature>
<dbReference type="PANTHER" id="PTHR34761:SF1">
    <property type="entry name" value="NUCLEOLUS AND NEURAL PROGENITOR PROTEIN"/>
    <property type="match status" value="1"/>
</dbReference>
<name>A0A8D0BDY1_SALMN</name>
<dbReference type="AlphaFoldDB" id="A0A8D0BDY1"/>
<dbReference type="GO" id="GO:0005730">
    <property type="term" value="C:nucleolus"/>
    <property type="evidence" value="ECO:0007669"/>
    <property type="project" value="Ensembl"/>
</dbReference>
<reference evidence="2" key="2">
    <citation type="submission" date="2025-09" db="UniProtKB">
        <authorList>
            <consortium name="Ensembl"/>
        </authorList>
    </citation>
    <scope>IDENTIFICATION</scope>
</reference>
<dbReference type="GO" id="GO:0045747">
    <property type="term" value="P:positive regulation of Notch signaling pathway"/>
    <property type="evidence" value="ECO:0007669"/>
    <property type="project" value="Ensembl"/>
</dbReference>
<dbReference type="Proteomes" id="UP000694421">
    <property type="component" value="Unplaced"/>
</dbReference>
<accession>A0A8D0BDY1</accession>
<reference evidence="2" key="1">
    <citation type="submission" date="2025-08" db="UniProtKB">
        <authorList>
            <consortium name="Ensembl"/>
        </authorList>
    </citation>
    <scope>IDENTIFICATION</scope>
</reference>
<evidence type="ECO:0000259" key="1">
    <source>
        <dbReference type="Pfam" id="PF14780"/>
    </source>
</evidence>
<dbReference type="GeneTree" id="ENSGT00390000007644"/>
<keyword evidence="3" id="KW-1185">Reference proteome</keyword>
<organism evidence="2 3">
    <name type="scientific">Salvator merianae</name>
    <name type="common">Argentine black and white tegu</name>
    <name type="synonym">Tupinambis merianae</name>
    <dbReference type="NCBI Taxonomy" id="96440"/>
    <lineage>
        <taxon>Eukaryota</taxon>
        <taxon>Metazoa</taxon>
        <taxon>Chordata</taxon>
        <taxon>Craniata</taxon>
        <taxon>Vertebrata</taxon>
        <taxon>Euteleostomi</taxon>
        <taxon>Lepidosauria</taxon>
        <taxon>Squamata</taxon>
        <taxon>Bifurcata</taxon>
        <taxon>Unidentata</taxon>
        <taxon>Episquamata</taxon>
        <taxon>Laterata</taxon>
        <taxon>Teiioidea</taxon>
        <taxon>Teiidae</taxon>
        <taxon>Salvator</taxon>
    </lineage>
</organism>
<dbReference type="GO" id="GO:0045665">
    <property type="term" value="P:negative regulation of neuron differentiation"/>
    <property type="evidence" value="ECO:0007669"/>
    <property type="project" value="Ensembl"/>
</dbReference>
<dbReference type="OMA" id="EFVLMKI"/>